<evidence type="ECO:0000313" key="8">
    <source>
        <dbReference type="EMBL" id="WFD18183.1"/>
    </source>
</evidence>
<dbReference type="PANTHER" id="PTHR12931:SF15">
    <property type="entry name" value="UBIQUITIN THIOESTERASE OTUBAIN-LIKE"/>
    <property type="match status" value="1"/>
</dbReference>
<keyword evidence="5 8" id="KW-0378">Hydrolase</keyword>
<reference evidence="8" key="1">
    <citation type="submission" date="2023-03" db="EMBL/GenBank/DDBJ databases">
        <title>Mating type loci evolution in Malassezia.</title>
        <authorList>
            <person name="Coelho M.A."/>
        </authorList>
    </citation>
    <scope>NUCLEOTIDE SEQUENCE</scope>
    <source>
        <strain evidence="8">CBS 10434</strain>
    </source>
</reference>
<dbReference type="InterPro" id="IPR042467">
    <property type="entry name" value="Peptidase_C65_otubain_sub2"/>
</dbReference>
<gene>
    <name evidence="8" type="ORF">MCAP1_000385d</name>
</gene>
<dbReference type="CDD" id="cd22749">
    <property type="entry name" value="Otubain_C65"/>
    <property type="match status" value="1"/>
</dbReference>
<accession>A0AAF0E689</accession>
<evidence type="ECO:0000256" key="2">
    <source>
        <dbReference type="ARBA" id="ARBA00012759"/>
    </source>
</evidence>
<dbReference type="PANTHER" id="PTHR12931">
    <property type="entry name" value="UBIQUITIN THIOLESTERASE PROTEIN OTUB"/>
    <property type="match status" value="1"/>
</dbReference>
<dbReference type="GO" id="GO:0043130">
    <property type="term" value="F:ubiquitin binding"/>
    <property type="evidence" value="ECO:0007669"/>
    <property type="project" value="TreeGrafter"/>
</dbReference>
<dbReference type="GO" id="GO:0005634">
    <property type="term" value="C:nucleus"/>
    <property type="evidence" value="ECO:0007669"/>
    <property type="project" value="TreeGrafter"/>
</dbReference>
<keyword evidence="3" id="KW-0645">Protease</keyword>
<keyword evidence="9" id="KW-1185">Reference proteome</keyword>
<dbReference type="InterPro" id="IPR042468">
    <property type="entry name" value="Peptidase_C65_otubain_sub1"/>
</dbReference>
<evidence type="ECO:0000256" key="4">
    <source>
        <dbReference type="ARBA" id="ARBA00022786"/>
    </source>
</evidence>
<comment type="catalytic activity">
    <reaction evidence="1">
        <text>Thiol-dependent hydrolysis of ester, thioester, amide, peptide and isopeptide bonds formed by the C-terminal Gly of ubiquitin (a 76-residue protein attached to proteins as an intracellular targeting signal).</text>
        <dbReference type="EC" id="3.4.19.12"/>
    </reaction>
</comment>
<dbReference type="InterPro" id="IPR038765">
    <property type="entry name" value="Papain-like_cys_pep_sf"/>
</dbReference>
<evidence type="ECO:0000256" key="3">
    <source>
        <dbReference type="ARBA" id="ARBA00022670"/>
    </source>
</evidence>
<feature type="domain" description="OTU" evidence="7">
    <location>
        <begin position="1"/>
        <end position="215"/>
    </location>
</feature>
<evidence type="ECO:0000256" key="5">
    <source>
        <dbReference type="ARBA" id="ARBA00022801"/>
    </source>
</evidence>
<dbReference type="Gene3D" id="3.30.200.60">
    <property type="entry name" value="Peptidase C65 Otubain, subdomain 1"/>
    <property type="match status" value="1"/>
</dbReference>
<name>A0AAF0E689_9BASI</name>
<dbReference type="GO" id="GO:0071108">
    <property type="term" value="P:protein K48-linked deubiquitination"/>
    <property type="evidence" value="ECO:0007669"/>
    <property type="project" value="TreeGrafter"/>
</dbReference>
<dbReference type="GO" id="GO:0006508">
    <property type="term" value="P:proteolysis"/>
    <property type="evidence" value="ECO:0007669"/>
    <property type="project" value="UniProtKB-KW"/>
</dbReference>
<organism evidence="8 9">
    <name type="scientific">Malassezia caprae</name>
    <dbReference type="NCBI Taxonomy" id="1381934"/>
    <lineage>
        <taxon>Eukaryota</taxon>
        <taxon>Fungi</taxon>
        <taxon>Dikarya</taxon>
        <taxon>Basidiomycota</taxon>
        <taxon>Ustilaginomycotina</taxon>
        <taxon>Malasseziomycetes</taxon>
        <taxon>Malasseziales</taxon>
        <taxon>Malasseziaceae</taxon>
        <taxon>Malassezia</taxon>
    </lineage>
</organism>
<dbReference type="InterPro" id="IPR019400">
    <property type="entry name" value="Peptidase_C65_otubain"/>
</dbReference>
<dbReference type="Proteomes" id="UP001220961">
    <property type="component" value="Chromosome 1"/>
</dbReference>
<dbReference type="Gene3D" id="1.20.1300.20">
    <property type="entry name" value="Peptidase C65 Otubain, subdomain 2"/>
    <property type="match status" value="1"/>
</dbReference>
<sequence length="216" mass="24114">MYQLKGDGNCFYRAFGFAYVRSLSLSQDRASQLRTSQLLESTLTLLASNGMDEDIIKDFFEPFQNLVHRATGFHDASSVLSQQDLLESFNDPETSNSILNATEYEPFLISLNETCPMSMNDFCAQEVESFGKDADHLQITALCRALNTSLDVVYLDGQQVSATNLDPMASSSHGKVTQSIELHPCNIISFSDKKSTHYIGSLLYRPGHYDLLTMKP</sequence>
<keyword evidence="4" id="KW-0833">Ubl conjugation pathway</keyword>
<dbReference type="Pfam" id="PF10275">
    <property type="entry name" value="Peptidase_C65"/>
    <property type="match status" value="1"/>
</dbReference>
<dbReference type="PROSITE" id="PS50802">
    <property type="entry name" value="OTU"/>
    <property type="match status" value="1"/>
</dbReference>
<keyword evidence="6" id="KW-0788">Thiol protease</keyword>
<dbReference type="AlphaFoldDB" id="A0AAF0E689"/>
<proteinExistence type="predicted"/>
<dbReference type="EC" id="3.4.19.12" evidence="2"/>
<protein>
    <recommendedName>
        <fullName evidence="2">ubiquitinyl hydrolase 1</fullName>
        <ecNumber evidence="2">3.4.19.12</ecNumber>
    </recommendedName>
</protein>
<evidence type="ECO:0000256" key="6">
    <source>
        <dbReference type="ARBA" id="ARBA00022807"/>
    </source>
</evidence>
<dbReference type="EMBL" id="CP119908">
    <property type="protein sequence ID" value="WFD18183.1"/>
    <property type="molecule type" value="Genomic_DNA"/>
</dbReference>
<evidence type="ECO:0000259" key="7">
    <source>
        <dbReference type="PROSITE" id="PS50802"/>
    </source>
</evidence>
<dbReference type="InterPro" id="IPR003323">
    <property type="entry name" value="OTU_dom"/>
</dbReference>
<evidence type="ECO:0000313" key="9">
    <source>
        <dbReference type="Proteomes" id="UP001220961"/>
    </source>
</evidence>
<evidence type="ECO:0000256" key="1">
    <source>
        <dbReference type="ARBA" id="ARBA00000707"/>
    </source>
</evidence>
<dbReference type="GO" id="GO:0004843">
    <property type="term" value="F:cysteine-type deubiquitinase activity"/>
    <property type="evidence" value="ECO:0007669"/>
    <property type="project" value="UniProtKB-EC"/>
</dbReference>
<dbReference type="SUPFAM" id="SSF54001">
    <property type="entry name" value="Cysteine proteinases"/>
    <property type="match status" value="1"/>
</dbReference>